<evidence type="ECO:0000313" key="3">
    <source>
        <dbReference type="Proteomes" id="UP001497516"/>
    </source>
</evidence>
<reference evidence="2 3" key="1">
    <citation type="submission" date="2024-04" db="EMBL/GenBank/DDBJ databases">
        <authorList>
            <person name="Fracassetti M."/>
        </authorList>
    </citation>
    <scope>NUCLEOTIDE SEQUENCE [LARGE SCALE GENOMIC DNA]</scope>
</reference>
<feature type="region of interest" description="Disordered" evidence="1">
    <location>
        <begin position="15"/>
        <end position="41"/>
    </location>
</feature>
<keyword evidence="3" id="KW-1185">Reference proteome</keyword>
<dbReference type="AlphaFoldDB" id="A0AAV2EQY7"/>
<gene>
    <name evidence="2" type="ORF">LTRI10_LOCUS29094</name>
</gene>
<evidence type="ECO:0000256" key="1">
    <source>
        <dbReference type="SAM" id="MobiDB-lite"/>
    </source>
</evidence>
<evidence type="ECO:0000313" key="2">
    <source>
        <dbReference type="EMBL" id="CAL1388152.1"/>
    </source>
</evidence>
<feature type="region of interest" description="Disordered" evidence="1">
    <location>
        <begin position="62"/>
        <end position="95"/>
    </location>
</feature>
<sequence>MTFVGLPISQTAATSVTTTEQHLSPMPTPTSDHIALPAPAPPTTTVAALKTKTRSVEVERSYAEENESSLKLPHVNFGDPGTPRGDLLVKNGRVN</sequence>
<dbReference type="EMBL" id="OZ034818">
    <property type="protein sequence ID" value="CAL1388152.1"/>
    <property type="molecule type" value="Genomic_DNA"/>
</dbReference>
<dbReference type="Proteomes" id="UP001497516">
    <property type="component" value="Chromosome 5"/>
</dbReference>
<name>A0AAV2EQY7_9ROSI</name>
<proteinExistence type="predicted"/>
<organism evidence="2 3">
    <name type="scientific">Linum trigynum</name>
    <dbReference type="NCBI Taxonomy" id="586398"/>
    <lineage>
        <taxon>Eukaryota</taxon>
        <taxon>Viridiplantae</taxon>
        <taxon>Streptophyta</taxon>
        <taxon>Embryophyta</taxon>
        <taxon>Tracheophyta</taxon>
        <taxon>Spermatophyta</taxon>
        <taxon>Magnoliopsida</taxon>
        <taxon>eudicotyledons</taxon>
        <taxon>Gunneridae</taxon>
        <taxon>Pentapetalae</taxon>
        <taxon>rosids</taxon>
        <taxon>fabids</taxon>
        <taxon>Malpighiales</taxon>
        <taxon>Linaceae</taxon>
        <taxon>Linum</taxon>
    </lineage>
</organism>
<protein>
    <submittedName>
        <fullName evidence="2">Uncharacterized protein</fullName>
    </submittedName>
</protein>
<accession>A0AAV2EQY7</accession>